<dbReference type="Proteomes" id="UP001642540">
    <property type="component" value="Unassembled WGS sequence"/>
</dbReference>
<keyword evidence="4" id="KW-1185">Reference proteome</keyword>
<protein>
    <submittedName>
        <fullName evidence="3">Uncharacterized protein</fullName>
    </submittedName>
</protein>
<proteinExistence type="predicted"/>
<gene>
    <name evidence="3" type="ORF">ODALV1_LOCUS30783</name>
</gene>
<feature type="transmembrane region" description="Helical" evidence="1">
    <location>
        <begin position="68"/>
        <end position="93"/>
    </location>
</feature>
<dbReference type="EMBL" id="CAXLJM020000164">
    <property type="protein sequence ID" value="CAL8146340.1"/>
    <property type="molecule type" value="Genomic_DNA"/>
</dbReference>
<accession>A0ABP1S826</accession>
<keyword evidence="2" id="KW-0732">Signal</keyword>
<feature type="signal peptide" evidence="2">
    <location>
        <begin position="1"/>
        <end position="17"/>
    </location>
</feature>
<name>A0ABP1S826_9HEXA</name>
<feature type="chain" id="PRO_5046969081" evidence="2">
    <location>
        <begin position="18"/>
        <end position="182"/>
    </location>
</feature>
<keyword evidence="1" id="KW-1133">Transmembrane helix</keyword>
<evidence type="ECO:0000256" key="2">
    <source>
        <dbReference type="SAM" id="SignalP"/>
    </source>
</evidence>
<keyword evidence="1" id="KW-0472">Membrane</keyword>
<evidence type="ECO:0000313" key="3">
    <source>
        <dbReference type="EMBL" id="CAL8146340.1"/>
    </source>
</evidence>
<comment type="caution">
    <text evidence="3">The sequence shown here is derived from an EMBL/GenBank/DDBJ whole genome shotgun (WGS) entry which is preliminary data.</text>
</comment>
<evidence type="ECO:0000256" key="1">
    <source>
        <dbReference type="SAM" id="Phobius"/>
    </source>
</evidence>
<keyword evidence="1" id="KW-0812">Transmembrane</keyword>
<evidence type="ECO:0000313" key="4">
    <source>
        <dbReference type="Proteomes" id="UP001642540"/>
    </source>
</evidence>
<organism evidence="3 4">
    <name type="scientific">Orchesella dallaii</name>
    <dbReference type="NCBI Taxonomy" id="48710"/>
    <lineage>
        <taxon>Eukaryota</taxon>
        <taxon>Metazoa</taxon>
        <taxon>Ecdysozoa</taxon>
        <taxon>Arthropoda</taxon>
        <taxon>Hexapoda</taxon>
        <taxon>Collembola</taxon>
        <taxon>Entomobryomorpha</taxon>
        <taxon>Entomobryoidea</taxon>
        <taxon>Orchesellidae</taxon>
        <taxon>Orchesellinae</taxon>
        <taxon>Orchesella</taxon>
    </lineage>
</organism>
<feature type="transmembrane region" description="Helical" evidence="1">
    <location>
        <begin position="108"/>
        <end position="125"/>
    </location>
</feature>
<sequence length="182" mass="20821">MGAFADIILLTCALTLSRHVTEFITPLKLHYWHDVKDQDCVTVEKIEKQMWHVFTRQSMEAYNSLQQFANLINAAVGDTLLFFIGEGMFAYAIDLDYFLNFSKLNIELAHYSTTFTCILFVAANISRQMKTLNFWLHEYGENLTLSGRQLTLLLDSIEKDSVAMEMTGISNVNFSLIGKVKE</sequence>
<reference evidence="3 4" key="1">
    <citation type="submission" date="2024-08" db="EMBL/GenBank/DDBJ databases">
        <authorList>
            <person name="Cucini C."/>
            <person name="Frati F."/>
        </authorList>
    </citation>
    <scope>NUCLEOTIDE SEQUENCE [LARGE SCALE GENOMIC DNA]</scope>
</reference>